<evidence type="ECO:0000259" key="14">
    <source>
        <dbReference type="Pfam" id="PF07715"/>
    </source>
</evidence>
<protein>
    <submittedName>
        <fullName evidence="15">TonB-dependent receptor</fullName>
    </submittedName>
</protein>
<keyword evidence="10 11" id="KW-0998">Cell outer membrane</keyword>
<keyword evidence="6" id="KW-0408">Iron</keyword>
<evidence type="ECO:0000256" key="12">
    <source>
        <dbReference type="RuleBase" id="RU003357"/>
    </source>
</evidence>
<organism evidence="15 16">
    <name type="scientific">Steroidobacter flavus</name>
    <dbReference type="NCBI Taxonomy" id="1842136"/>
    <lineage>
        <taxon>Bacteria</taxon>
        <taxon>Pseudomonadati</taxon>
        <taxon>Pseudomonadota</taxon>
        <taxon>Gammaproteobacteria</taxon>
        <taxon>Steroidobacterales</taxon>
        <taxon>Steroidobacteraceae</taxon>
        <taxon>Steroidobacter</taxon>
    </lineage>
</organism>
<comment type="subcellular location">
    <subcellularLocation>
        <location evidence="1 11">Cell outer membrane</location>
        <topology evidence="1 11">Multi-pass membrane protein</topology>
    </subcellularLocation>
</comment>
<evidence type="ECO:0000256" key="3">
    <source>
        <dbReference type="ARBA" id="ARBA00022452"/>
    </source>
</evidence>
<proteinExistence type="inferred from homology"/>
<feature type="domain" description="TonB-dependent receptor plug" evidence="14">
    <location>
        <begin position="41"/>
        <end position="151"/>
    </location>
</feature>
<dbReference type="RefSeq" id="WP_380595696.1">
    <property type="nucleotide sequence ID" value="NZ_JBHSDU010000003.1"/>
</dbReference>
<keyword evidence="4" id="KW-0410">Iron transport</keyword>
<feature type="domain" description="TonB-dependent receptor-like beta-barrel" evidence="13">
    <location>
        <begin position="202"/>
        <end position="755"/>
    </location>
</feature>
<dbReference type="SUPFAM" id="SSF56935">
    <property type="entry name" value="Porins"/>
    <property type="match status" value="1"/>
</dbReference>
<keyword evidence="15" id="KW-0675">Receptor</keyword>
<keyword evidence="2 11" id="KW-0813">Transport</keyword>
<dbReference type="Pfam" id="PF00593">
    <property type="entry name" value="TonB_dep_Rec_b-barrel"/>
    <property type="match status" value="1"/>
</dbReference>
<sequence>MSVPLAAALSVTLSQASAQQANEGAVLEQVIVTAQKRQENLQEVPVSITALGTAKLEELHVTDFADYAKFLPSLSYTSLGPGFSRVFFRGVSSGDNGNHSGSMPSVGIYLDEQPITTIQGALDVHVYDIERVEALAGPQGTLYGASSQAGTIRIITNKPDPSKFVAGYDIEGNMLDGETGYVAEGFANLPVSENAAIRLVGWGKRDAGYISNVARDRFYPTADITINNADRAKKDYNDVETYGARAALRVDLNDSWTITPTLMHQQQESNGAFAYDPSLGDLKVARYRPETSDDRWTQAALTVEGKIANLDVVYAGSYLKRDVDTQQDYSDYSLFYDISYGYTVYNDAGDTIEPTQYIQGKDRYKRQSHEFRLSTPGDKRVRFVGGLFYQRQEHGIEQRYKIDNLTPVYEVTDWPDTIWLTEQKRVDRDYAVFGELSFDITEKLTLTGGARWFKAENSLAGFFGYGEGYSSSGSSGEALCSLVAGDEVGDRSSWVPYSAVNTAPCKNLDKSVKDDGITPKVNLTYKFDDDRMVYVTYSKGFRPGGVNRRGTFPPYDADYLKNYEVGWKTTWMDNRLRFNGAVFMLDWDDFQFSFTGENGLTNITNAGGARIKGIETDLEFAATESFLISGGLSVLDAKLRGDFCELLDGAGQPLPLSECLAPDPYGGPDVLRGAKDGTELPVVPDYKANLTGRYRFEMGSLDAFAQAAFVYQSESRAALTAFDEGILGKNKAYGLADFSIGFGKDSWTAQVFLNNAFDKRADITRFAQCREEMCTKPYIVTNQPRTIGVKFGQKF</sequence>
<dbReference type="Proteomes" id="UP001595904">
    <property type="component" value="Unassembled WGS sequence"/>
</dbReference>
<evidence type="ECO:0000256" key="6">
    <source>
        <dbReference type="ARBA" id="ARBA00023004"/>
    </source>
</evidence>
<keyword evidence="5 11" id="KW-0812">Transmembrane</keyword>
<evidence type="ECO:0000256" key="8">
    <source>
        <dbReference type="ARBA" id="ARBA00023077"/>
    </source>
</evidence>
<comment type="similarity">
    <text evidence="11 12">Belongs to the TonB-dependent receptor family.</text>
</comment>
<evidence type="ECO:0000256" key="10">
    <source>
        <dbReference type="ARBA" id="ARBA00023237"/>
    </source>
</evidence>
<name>A0ABV8SLW8_9GAMM</name>
<keyword evidence="3 11" id="KW-1134">Transmembrane beta strand</keyword>
<keyword evidence="9 11" id="KW-0472">Membrane</keyword>
<keyword evidence="7" id="KW-0406">Ion transport</keyword>
<evidence type="ECO:0000256" key="2">
    <source>
        <dbReference type="ARBA" id="ARBA00022448"/>
    </source>
</evidence>
<keyword evidence="8 12" id="KW-0798">TonB box</keyword>
<reference evidence="16" key="1">
    <citation type="journal article" date="2019" name="Int. J. Syst. Evol. Microbiol.">
        <title>The Global Catalogue of Microorganisms (GCM) 10K type strain sequencing project: providing services to taxonomists for standard genome sequencing and annotation.</title>
        <authorList>
            <consortium name="The Broad Institute Genomics Platform"/>
            <consortium name="The Broad Institute Genome Sequencing Center for Infectious Disease"/>
            <person name="Wu L."/>
            <person name="Ma J."/>
        </authorList>
    </citation>
    <scope>NUCLEOTIDE SEQUENCE [LARGE SCALE GENOMIC DNA]</scope>
    <source>
        <strain evidence="16">CGMCC 1.10759</strain>
    </source>
</reference>
<evidence type="ECO:0000256" key="7">
    <source>
        <dbReference type="ARBA" id="ARBA00023065"/>
    </source>
</evidence>
<evidence type="ECO:0000256" key="11">
    <source>
        <dbReference type="PROSITE-ProRule" id="PRU01360"/>
    </source>
</evidence>
<dbReference type="InterPro" id="IPR036942">
    <property type="entry name" value="Beta-barrel_TonB_sf"/>
</dbReference>
<evidence type="ECO:0000256" key="4">
    <source>
        <dbReference type="ARBA" id="ARBA00022496"/>
    </source>
</evidence>
<dbReference type="PANTHER" id="PTHR32552:SF81">
    <property type="entry name" value="TONB-DEPENDENT OUTER MEMBRANE RECEPTOR"/>
    <property type="match status" value="1"/>
</dbReference>
<dbReference type="Gene3D" id="2.40.170.20">
    <property type="entry name" value="TonB-dependent receptor, beta-barrel domain"/>
    <property type="match status" value="1"/>
</dbReference>
<evidence type="ECO:0000313" key="15">
    <source>
        <dbReference type="EMBL" id="MFC4308599.1"/>
    </source>
</evidence>
<evidence type="ECO:0000256" key="9">
    <source>
        <dbReference type="ARBA" id="ARBA00023136"/>
    </source>
</evidence>
<comment type="caution">
    <text evidence="15">The sequence shown here is derived from an EMBL/GenBank/DDBJ whole genome shotgun (WGS) entry which is preliminary data.</text>
</comment>
<dbReference type="PANTHER" id="PTHR32552">
    <property type="entry name" value="FERRICHROME IRON RECEPTOR-RELATED"/>
    <property type="match status" value="1"/>
</dbReference>
<evidence type="ECO:0000256" key="5">
    <source>
        <dbReference type="ARBA" id="ARBA00022692"/>
    </source>
</evidence>
<gene>
    <name evidence="15" type="ORF">ACFPN2_05840</name>
</gene>
<keyword evidence="16" id="KW-1185">Reference proteome</keyword>
<accession>A0ABV8SLW8</accession>
<dbReference type="Pfam" id="PF07715">
    <property type="entry name" value="Plug"/>
    <property type="match status" value="1"/>
</dbReference>
<evidence type="ECO:0000313" key="16">
    <source>
        <dbReference type="Proteomes" id="UP001595904"/>
    </source>
</evidence>
<dbReference type="InterPro" id="IPR039426">
    <property type="entry name" value="TonB-dep_rcpt-like"/>
</dbReference>
<dbReference type="EMBL" id="JBHSDU010000003">
    <property type="protein sequence ID" value="MFC4308599.1"/>
    <property type="molecule type" value="Genomic_DNA"/>
</dbReference>
<dbReference type="InterPro" id="IPR012910">
    <property type="entry name" value="Plug_dom"/>
</dbReference>
<dbReference type="PROSITE" id="PS52016">
    <property type="entry name" value="TONB_DEPENDENT_REC_3"/>
    <property type="match status" value="1"/>
</dbReference>
<evidence type="ECO:0000256" key="1">
    <source>
        <dbReference type="ARBA" id="ARBA00004571"/>
    </source>
</evidence>
<evidence type="ECO:0000259" key="13">
    <source>
        <dbReference type="Pfam" id="PF00593"/>
    </source>
</evidence>
<dbReference type="InterPro" id="IPR000531">
    <property type="entry name" value="Beta-barrel_TonB"/>
</dbReference>